<dbReference type="InterPro" id="IPR021765">
    <property type="entry name" value="UstYa-like"/>
</dbReference>
<dbReference type="EMBL" id="ABSU01000006">
    <property type="protein sequence ID" value="EFE34331.1"/>
    <property type="molecule type" value="Genomic_DNA"/>
</dbReference>
<dbReference type="AlphaFoldDB" id="D4ARI8"/>
<evidence type="ECO:0000256" key="1">
    <source>
        <dbReference type="ARBA" id="ARBA00035112"/>
    </source>
</evidence>
<dbReference type="Pfam" id="PF11807">
    <property type="entry name" value="UstYa"/>
    <property type="match status" value="1"/>
</dbReference>
<dbReference type="eggNOG" id="ENOG502SI30">
    <property type="taxonomic scope" value="Eukaryota"/>
</dbReference>
<organism evidence="2 3">
    <name type="scientific">Arthroderma benhamiae (strain ATCC MYA-4681 / CBS 112371)</name>
    <name type="common">Trichophyton mentagrophytes</name>
    <dbReference type="NCBI Taxonomy" id="663331"/>
    <lineage>
        <taxon>Eukaryota</taxon>
        <taxon>Fungi</taxon>
        <taxon>Dikarya</taxon>
        <taxon>Ascomycota</taxon>
        <taxon>Pezizomycotina</taxon>
        <taxon>Eurotiomycetes</taxon>
        <taxon>Eurotiomycetidae</taxon>
        <taxon>Onygenales</taxon>
        <taxon>Arthrodermataceae</taxon>
        <taxon>Trichophyton</taxon>
    </lineage>
</organism>
<evidence type="ECO:0000313" key="2">
    <source>
        <dbReference type="EMBL" id="EFE34331.1"/>
    </source>
</evidence>
<dbReference type="PANTHER" id="PTHR33365:SF13">
    <property type="entry name" value="TAT PATHWAY SIGNAL SEQUENCE"/>
    <property type="match status" value="1"/>
</dbReference>
<dbReference type="STRING" id="663331.D4ARI8"/>
<dbReference type="GeneID" id="9520694"/>
<dbReference type="GO" id="GO:0043386">
    <property type="term" value="P:mycotoxin biosynthetic process"/>
    <property type="evidence" value="ECO:0007669"/>
    <property type="project" value="InterPro"/>
</dbReference>
<dbReference type="RefSeq" id="XP_003014971.1">
    <property type="nucleotide sequence ID" value="XM_003014925.1"/>
</dbReference>
<name>D4ARI8_ARTBC</name>
<keyword evidence="3" id="KW-1185">Reference proteome</keyword>
<dbReference type="Proteomes" id="UP000008866">
    <property type="component" value="Unassembled WGS sequence"/>
</dbReference>
<comment type="caution">
    <text evidence="2">The sequence shown here is derived from an EMBL/GenBank/DDBJ whole genome shotgun (WGS) entry which is preliminary data.</text>
</comment>
<dbReference type="HOGENOM" id="CLU_042941_6_4_1"/>
<gene>
    <name evidence="2" type="ORF">ARB_06731</name>
</gene>
<dbReference type="OMA" id="PFSNDAN"/>
<evidence type="ECO:0000313" key="3">
    <source>
        <dbReference type="Proteomes" id="UP000008866"/>
    </source>
</evidence>
<protein>
    <submittedName>
        <fullName evidence="2">Uncharacterized protein</fullName>
    </submittedName>
</protein>
<comment type="similarity">
    <text evidence="1">Belongs to the ustYa family.</text>
</comment>
<reference evidence="3" key="1">
    <citation type="journal article" date="2011" name="Genome Biol.">
        <title>Comparative and functional genomics provide insights into the pathogenicity of dermatophytic fungi.</title>
        <authorList>
            <person name="Burmester A."/>
            <person name="Shelest E."/>
            <person name="Gloeckner G."/>
            <person name="Heddergott C."/>
            <person name="Schindler S."/>
            <person name="Staib P."/>
            <person name="Heidel A."/>
            <person name="Felder M."/>
            <person name="Petzold A."/>
            <person name="Szafranski K."/>
            <person name="Feuermann M."/>
            <person name="Pedruzzi I."/>
            <person name="Priebe S."/>
            <person name="Groth M."/>
            <person name="Winkler R."/>
            <person name="Li W."/>
            <person name="Kniemeyer O."/>
            <person name="Schroeckh V."/>
            <person name="Hertweck C."/>
            <person name="Hube B."/>
            <person name="White T.C."/>
            <person name="Platzer M."/>
            <person name="Guthke R."/>
            <person name="Heitman J."/>
            <person name="Woestemeyer J."/>
            <person name="Zipfel P.F."/>
            <person name="Monod M."/>
            <person name="Brakhage A.A."/>
        </authorList>
    </citation>
    <scope>NUCLEOTIDE SEQUENCE [LARGE SCALE GENOMIC DNA]</scope>
    <source>
        <strain evidence="3">ATCC MYA-4681 / CBS 112371</strain>
    </source>
</reference>
<dbReference type="PANTHER" id="PTHR33365">
    <property type="entry name" value="YALI0B05434P"/>
    <property type="match status" value="1"/>
</dbReference>
<proteinExistence type="inferred from homology"/>
<dbReference type="KEGG" id="abe:ARB_06731"/>
<sequence length="173" mass="19527">MLTKHGLTLVLNVGQFQSDKPRGIPENLGANAISDQPVAIPHEDRALYGLQEGQVKMMEKYGGNFVAHIEVFHHLHCLVSTKISLDYLVIGLRLINMKGPHCLDILRQQIMCTADTSVFGQWWVKGIGPFVDFNTKHQCKDYETIRSWGEKHQISPDVEVEMWPGDPELPVVP</sequence>
<accession>D4ARI8</accession>